<comment type="caution">
    <text evidence="10">The sequence shown here is derived from an EMBL/GenBank/DDBJ whole genome shotgun (WGS) entry which is preliminary data.</text>
</comment>
<evidence type="ECO:0000256" key="6">
    <source>
        <dbReference type="ARBA" id="ARBA00023146"/>
    </source>
</evidence>
<keyword evidence="3 7" id="KW-0547">Nucleotide-binding</keyword>
<dbReference type="PRINTS" id="PR00987">
    <property type="entry name" value="TRNASYNTHGLU"/>
</dbReference>
<proteinExistence type="inferred from homology"/>
<comment type="similarity">
    <text evidence="1 7">Belongs to the class-I aminoacyl-tRNA synthetase family. Glutamate--tRNA ligase type 1 subfamily.</text>
</comment>
<dbReference type="InterPro" id="IPR045462">
    <property type="entry name" value="aa-tRNA-synth_I_cd-bd"/>
</dbReference>
<comment type="function">
    <text evidence="7">Catalyzes the attachment of glutamate to tRNA(Glu) in a two-step reaction: glutamate is first activated by ATP to form Glu-AMP and then transferred to the acceptor end of tRNA(Glu).</text>
</comment>
<reference evidence="10 11" key="1">
    <citation type="journal article" date="2016" name="Nat. Commun.">
        <title>Thousands of microbial genomes shed light on interconnected biogeochemical processes in an aquifer system.</title>
        <authorList>
            <person name="Anantharaman K."/>
            <person name="Brown C.T."/>
            <person name="Hug L.A."/>
            <person name="Sharon I."/>
            <person name="Castelle C.J."/>
            <person name="Probst A.J."/>
            <person name="Thomas B.C."/>
            <person name="Singh A."/>
            <person name="Wilkins M.J."/>
            <person name="Karaoz U."/>
            <person name="Brodie E.L."/>
            <person name="Williams K.H."/>
            <person name="Hubbard S.S."/>
            <person name="Banfield J.F."/>
        </authorList>
    </citation>
    <scope>NUCLEOTIDE SEQUENCE [LARGE SCALE GENOMIC DNA]</scope>
</reference>
<evidence type="ECO:0000256" key="5">
    <source>
        <dbReference type="ARBA" id="ARBA00022917"/>
    </source>
</evidence>
<evidence type="ECO:0000313" key="11">
    <source>
        <dbReference type="Proteomes" id="UP000177152"/>
    </source>
</evidence>
<organism evidence="10 11">
    <name type="scientific">Candidatus Sungbacteria bacterium RIFCSPHIGHO2_01_FULL_47_32</name>
    <dbReference type="NCBI Taxonomy" id="1802264"/>
    <lineage>
        <taxon>Bacteria</taxon>
        <taxon>Candidatus Sungiibacteriota</taxon>
    </lineage>
</organism>
<sequence length="489" mass="56269">MTRFAPSPTGFLHVGGVMQALTDEAEAKRSGGVFILRIEDTDRARFVEGAEEAIYDGLDWAGVHVDEGGREKKGNYGPYKQSERLETYLTYAKELIKNGFAYPCFCTSEELQKVREEQERTKQPRMYSGTCRDLSEKSIEEYINAGKRFTVRLKVPEGETVEWNDLTKKNPITWDTKNIDDQVLLKSDGFPTYHLANVVDDHLMGVNRVYRGEEWISSTPKHLLMYKALGWKAPEFGHLVLLRELETQQKLSKRKGEAGLEWYKKEGYAPEALRNFLTRIMWAHPEGRDVYPHEDFIRGFDVHKMGEGAPQVNPKLLEHINQEYLARLDPEKRLEEVVNWAKAFEPEFAEICMKHRDDAERYLGIEPERMKKLSEAKALFGFYFSELYVTAAREELLSETAGDEAKMKEVLTAYVNEFYGQEDGHDAWQAKVRKLASRTGLKDKNIFMLLRKVLTGSKNSPPLYEVMQALGGEEVLKRINAIRQKPGTF</sequence>
<dbReference type="GO" id="GO:0005829">
    <property type="term" value="C:cytosol"/>
    <property type="evidence" value="ECO:0007669"/>
    <property type="project" value="TreeGrafter"/>
</dbReference>
<dbReference type="EC" id="6.1.1.17" evidence="7"/>
<dbReference type="NCBIfam" id="TIGR00464">
    <property type="entry name" value="gltX_bact"/>
    <property type="match status" value="1"/>
</dbReference>
<dbReference type="InterPro" id="IPR004527">
    <property type="entry name" value="Glu-tRNA-ligase_bac/mito"/>
</dbReference>
<dbReference type="InterPro" id="IPR014729">
    <property type="entry name" value="Rossmann-like_a/b/a_fold"/>
</dbReference>
<feature type="binding site" evidence="7">
    <location>
        <position position="104"/>
    </location>
    <ligand>
        <name>Zn(2+)</name>
        <dbReference type="ChEBI" id="CHEBI:29105"/>
    </ligand>
</feature>
<comment type="subcellular location">
    <subcellularLocation>
        <location evidence="7">Cytoplasm</location>
    </subcellularLocation>
</comment>
<keyword evidence="7" id="KW-0963">Cytoplasm</keyword>
<dbReference type="Pfam" id="PF00749">
    <property type="entry name" value="tRNA-synt_1c"/>
    <property type="match status" value="1"/>
</dbReference>
<keyword evidence="7" id="KW-0479">Metal-binding</keyword>
<accession>A0A1G2KBF8</accession>
<feature type="short sequence motif" description="'HIGH' region" evidence="7">
    <location>
        <begin position="6"/>
        <end position="16"/>
    </location>
</feature>
<feature type="binding site" evidence="7">
    <location>
        <position position="106"/>
    </location>
    <ligand>
        <name>Zn(2+)</name>
        <dbReference type="ChEBI" id="CHEBI:29105"/>
    </ligand>
</feature>
<keyword evidence="5 7" id="KW-0648">Protein biosynthesis</keyword>
<dbReference type="Proteomes" id="UP000177152">
    <property type="component" value="Unassembled WGS sequence"/>
</dbReference>
<dbReference type="InterPro" id="IPR020058">
    <property type="entry name" value="Glu/Gln-tRNA-synth_Ib_cat-dom"/>
</dbReference>
<evidence type="ECO:0000313" key="10">
    <source>
        <dbReference type="EMBL" id="OGZ95790.1"/>
    </source>
</evidence>
<comment type="cofactor">
    <cofactor evidence="7">
        <name>Zn(2+)</name>
        <dbReference type="ChEBI" id="CHEBI:29105"/>
    </cofactor>
    <text evidence="7">Binds 1 zinc ion per subunit.</text>
</comment>
<evidence type="ECO:0000256" key="4">
    <source>
        <dbReference type="ARBA" id="ARBA00022840"/>
    </source>
</evidence>
<gene>
    <name evidence="7" type="primary">gltX</name>
    <name evidence="10" type="ORF">A2633_00535</name>
</gene>
<evidence type="ECO:0000259" key="9">
    <source>
        <dbReference type="Pfam" id="PF19269"/>
    </source>
</evidence>
<dbReference type="Gene3D" id="1.10.10.350">
    <property type="match status" value="1"/>
</dbReference>
<dbReference type="GO" id="GO:0004818">
    <property type="term" value="F:glutamate-tRNA ligase activity"/>
    <property type="evidence" value="ECO:0007669"/>
    <property type="project" value="UniProtKB-UniRule"/>
</dbReference>
<dbReference type="AlphaFoldDB" id="A0A1G2KBF8"/>
<dbReference type="PANTHER" id="PTHR43311">
    <property type="entry name" value="GLUTAMATE--TRNA LIGASE"/>
    <property type="match status" value="1"/>
</dbReference>
<dbReference type="InterPro" id="IPR033910">
    <property type="entry name" value="GluRS_core"/>
</dbReference>
<dbReference type="InterPro" id="IPR008925">
    <property type="entry name" value="aa_tRNA-synth_I_cd-bd_sf"/>
</dbReference>
<dbReference type="GO" id="GO:0000049">
    <property type="term" value="F:tRNA binding"/>
    <property type="evidence" value="ECO:0007669"/>
    <property type="project" value="InterPro"/>
</dbReference>
<evidence type="ECO:0000256" key="3">
    <source>
        <dbReference type="ARBA" id="ARBA00022741"/>
    </source>
</evidence>
<keyword evidence="4 7" id="KW-0067">ATP-binding</keyword>
<feature type="binding site" evidence="7">
    <location>
        <position position="253"/>
    </location>
    <ligand>
        <name>ATP</name>
        <dbReference type="ChEBI" id="CHEBI:30616"/>
    </ligand>
</feature>
<keyword evidence="6 7" id="KW-0030">Aminoacyl-tRNA synthetase</keyword>
<keyword evidence="2 7" id="KW-0436">Ligase</keyword>
<keyword evidence="7" id="KW-0862">Zinc</keyword>
<feature type="short sequence motif" description="'KMSKS' region" evidence="7">
    <location>
        <begin position="250"/>
        <end position="254"/>
    </location>
</feature>
<protein>
    <recommendedName>
        <fullName evidence="7">Glutamate--tRNA ligase</fullName>
        <ecNumber evidence="7">6.1.1.17</ecNumber>
    </recommendedName>
    <alternativeName>
        <fullName evidence="7">Glutamyl-tRNA synthetase</fullName>
        <shortName evidence="7">GluRS</shortName>
    </alternativeName>
</protein>
<dbReference type="InterPro" id="IPR020751">
    <property type="entry name" value="aa-tRNA-synth_I_codon-bd_sub2"/>
</dbReference>
<evidence type="ECO:0000256" key="7">
    <source>
        <dbReference type="HAMAP-Rule" id="MF_00022"/>
    </source>
</evidence>
<dbReference type="SUPFAM" id="SSF52374">
    <property type="entry name" value="Nucleotidylyl transferase"/>
    <property type="match status" value="1"/>
</dbReference>
<dbReference type="SUPFAM" id="SSF48163">
    <property type="entry name" value="An anticodon-binding domain of class I aminoacyl-tRNA synthetases"/>
    <property type="match status" value="1"/>
</dbReference>
<dbReference type="PANTHER" id="PTHR43311:SF2">
    <property type="entry name" value="GLUTAMATE--TRNA LIGASE, MITOCHONDRIAL-RELATED"/>
    <property type="match status" value="1"/>
</dbReference>
<dbReference type="InterPro" id="IPR000924">
    <property type="entry name" value="Glu/Gln-tRNA-synth"/>
</dbReference>
<feature type="domain" description="Glutamyl/glutaminyl-tRNA synthetase class Ib catalytic" evidence="8">
    <location>
        <begin position="2"/>
        <end position="316"/>
    </location>
</feature>
<dbReference type="Gene3D" id="3.40.50.620">
    <property type="entry name" value="HUPs"/>
    <property type="match status" value="1"/>
</dbReference>
<dbReference type="GO" id="GO:0006424">
    <property type="term" value="P:glutamyl-tRNA aminoacylation"/>
    <property type="evidence" value="ECO:0007669"/>
    <property type="project" value="UniProtKB-UniRule"/>
</dbReference>
<evidence type="ECO:0000256" key="1">
    <source>
        <dbReference type="ARBA" id="ARBA00007894"/>
    </source>
</evidence>
<evidence type="ECO:0000256" key="2">
    <source>
        <dbReference type="ARBA" id="ARBA00022598"/>
    </source>
</evidence>
<dbReference type="GO" id="GO:0005524">
    <property type="term" value="F:ATP binding"/>
    <property type="evidence" value="ECO:0007669"/>
    <property type="project" value="UniProtKB-UniRule"/>
</dbReference>
<dbReference type="CDD" id="cd00808">
    <property type="entry name" value="GluRS_core"/>
    <property type="match status" value="1"/>
</dbReference>
<feature type="binding site" evidence="7">
    <location>
        <position position="133"/>
    </location>
    <ligand>
        <name>Zn(2+)</name>
        <dbReference type="ChEBI" id="CHEBI:29105"/>
    </ligand>
</feature>
<dbReference type="HAMAP" id="MF_00022">
    <property type="entry name" value="Glu_tRNA_synth_type1"/>
    <property type="match status" value="1"/>
</dbReference>
<feature type="binding site" evidence="7">
    <location>
        <position position="131"/>
    </location>
    <ligand>
        <name>Zn(2+)</name>
        <dbReference type="ChEBI" id="CHEBI:29105"/>
    </ligand>
</feature>
<dbReference type="GO" id="GO:0008270">
    <property type="term" value="F:zinc ion binding"/>
    <property type="evidence" value="ECO:0007669"/>
    <property type="project" value="UniProtKB-UniRule"/>
</dbReference>
<feature type="domain" description="Aminoacyl-tRNA synthetase class I anticodon-binding" evidence="9">
    <location>
        <begin position="354"/>
        <end position="481"/>
    </location>
</feature>
<comment type="catalytic activity">
    <reaction evidence="7">
        <text>tRNA(Glu) + L-glutamate + ATP = L-glutamyl-tRNA(Glu) + AMP + diphosphate</text>
        <dbReference type="Rhea" id="RHEA:23540"/>
        <dbReference type="Rhea" id="RHEA-COMP:9663"/>
        <dbReference type="Rhea" id="RHEA-COMP:9680"/>
        <dbReference type="ChEBI" id="CHEBI:29985"/>
        <dbReference type="ChEBI" id="CHEBI:30616"/>
        <dbReference type="ChEBI" id="CHEBI:33019"/>
        <dbReference type="ChEBI" id="CHEBI:78442"/>
        <dbReference type="ChEBI" id="CHEBI:78520"/>
        <dbReference type="ChEBI" id="CHEBI:456215"/>
        <dbReference type="EC" id="6.1.1.17"/>
    </reaction>
</comment>
<dbReference type="EMBL" id="MHQC01000005">
    <property type="protein sequence ID" value="OGZ95790.1"/>
    <property type="molecule type" value="Genomic_DNA"/>
</dbReference>
<dbReference type="Pfam" id="PF19269">
    <property type="entry name" value="Anticodon_2"/>
    <property type="match status" value="1"/>
</dbReference>
<name>A0A1G2KBF8_9BACT</name>
<evidence type="ECO:0000259" key="8">
    <source>
        <dbReference type="Pfam" id="PF00749"/>
    </source>
</evidence>
<dbReference type="InterPro" id="IPR049940">
    <property type="entry name" value="GluQ/Sye"/>
</dbReference>
<comment type="subunit">
    <text evidence="7">Monomer.</text>
</comment>